<evidence type="ECO:0000313" key="2">
    <source>
        <dbReference type="Proteomes" id="UP000430345"/>
    </source>
</evidence>
<keyword evidence="1" id="KW-0378">Hydrolase</keyword>
<dbReference type="EMBL" id="WHJC01000243">
    <property type="protein sequence ID" value="MPQ44553.1"/>
    <property type="molecule type" value="Genomic_DNA"/>
</dbReference>
<keyword evidence="2" id="KW-1185">Reference proteome</keyword>
<reference evidence="1 2" key="1">
    <citation type="submission" date="2019-10" db="EMBL/GenBank/DDBJ databases">
        <title>The Genome Sequence of Clostridium tarantellae Isolated from Fish Brain.</title>
        <authorList>
            <person name="Bano L."/>
            <person name="Kiel M."/>
            <person name="Sales G."/>
            <person name="Doxey A.C."/>
            <person name="Mansfield M.J."/>
            <person name="Schiavone M."/>
            <person name="Rossetto O."/>
            <person name="Pirazzini M."/>
            <person name="Dobrindt U."/>
            <person name="Montecucco C."/>
        </authorList>
    </citation>
    <scope>NUCLEOTIDE SEQUENCE [LARGE SCALE GENOMIC DNA]</scope>
    <source>
        <strain evidence="1 2">DSM 3997</strain>
    </source>
</reference>
<organism evidence="1 2">
    <name type="scientific">Clostridium tarantellae</name>
    <dbReference type="NCBI Taxonomy" id="39493"/>
    <lineage>
        <taxon>Bacteria</taxon>
        <taxon>Bacillati</taxon>
        <taxon>Bacillota</taxon>
        <taxon>Clostridia</taxon>
        <taxon>Eubacteriales</taxon>
        <taxon>Clostridiaceae</taxon>
        <taxon>Clostridium</taxon>
    </lineage>
</organism>
<accession>A0A6I1MP43</accession>
<dbReference type="OrthoDB" id="104542at2"/>
<dbReference type="Proteomes" id="UP000430345">
    <property type="component" value="Unassembled WGS sequence"/>
</dbReference>
<sequence>MNRLNLPKIILYIARHNHRYFTNFRHVVGVGLGFKTVRGYNTGELCIHVLVTKKVPYCCLNRNDCIPKTYKGIKTDVVEVGFLRTVDLTDKIRPLQGGYAISPQGRKENTGSIGCIVTSGTFFKDYYILSNNHVLAGNNKFPKGTKIVQPAYTSGPPIQENIVASLDKFIPIDTSATGENLMDCAIAKLVDKSLASDIIAYIGEIKGIATPTLGLPVKKVGVATGLNAGTISTVGASVHIFNGEVYEFFVDQIISTNPVDNGDSGALVFSENNKAVGLLFSGSELRCIFTDIKKVLKALKVNIYTR</sequence>
<comment type="caution">
    <text evidence="1">The sequence shown here is derived from an EMBL/GenBank/DDBJ whole genome shotgun (WGS) entry which is preliminary data.</text>
</comment>
<gene>
    <name evidence="1" type="ORF">GBZ86_12450</name>
</gene>
<dbReference type="AlphaFoldDB" id="A0A6I1MP43"/>
<evidence type="ECO:0000313" key="1">
    <source>
        <dbReference type="EMBL" id="MPQ44553.1"/>
    </source>
</evidence>
<proteinExistence type="predicted"/>
<protein>
    <submittedName>
        <fullName evidence="1">Serine protease</fullName>
    </submittedName>
</protein>
<dbReference type="InterPro" id="IPR043504">
    <property type="entry name" value="Peptidase_S1_PA_chymotrypsin"/>
</dbReference>
<keyword evidence="1" id="KW-0645">Protease</keyword>
<dbReference type="RefSeq" id="WP_152891125.1">
    <property type="nucleotide sequence ID" value="NZ_WHJC01000243.1"/>
</dbReference>
<dbReference type="GO" id="GO:0006508">
    <property type="term" value="P:proteolysis"/>
    <property type="evidence" value="ECO:0007669"/>
    <property type="project" value="UniProtKB-KW"/>
</dbReference>
<dbReference type="Gene3D" id="2.40.10.10">
    <property type="entry name" value="Trypsin-like serine proteases"/>
    <property type="match status" value="1"/>
</dbReference>
<name>A0A6I1MP43_9CLOT</name>
<dbReference type="GO" id="GO:0008233">
    <property type="term" value="F:peptidase activity"/>
    <property type="evidence" value="ECO:0007669"/>
    <property type="project" value="UniProtKB-KW"/>
</dbReference>
<dbReference type="SUPFAM" id="SSF50494">
    <property type="entry name" value="Trypsin-like serine proteases"/>
    <property type="match status" value="1"/>
</dbReference>
<dbReference type="InterPro" id="IPR009003">
    <property type="entry name" value="Peptidase_S1_PA"/>
</dbReference>